<proteinExistence type="predicted"/>
<evidence type="ECO:0000313" key="1">
    <source>
        <dbReference type="EMBL" id="KXN98833.1"/>
    </source>
</evidence>
<name>A0A137RH71_9FLAO</name>
<dbReference type="EMBL" id="JRWG01000005">
    <property type="protein sequence ID" value="KXN98833.1"/>
    <property type="molecule type" value="Genomic_DNA"/>
</dbReference>
<gene>
    <name evidence="1" type="ORF">LS48_09785</name>
</gene>
<protein>
    <submittedName>
        <fullName evidence="1">Uncharacterized protein</fullName>
    </submittedName>
</protein>
<comment type="caution">
    <text evidence="1">The sequence shown here is derived from an EMBL/GenBank/DDBJ whole genome shotgun (WGS) entry which is preliminary data.</text>
</comment>
<reference evidence="2" key="1">
    <citation type="submission" date="2014-10" db="EMBL/GenBank/DDBJ databases">
        <title>Genome sequencing of Vitellibacter sp. D-24.</title>
        <authorList>
            <person name="Thevarajoo S."/>
            <person name="Selvaratnam C."/>
            <person name="Goh K.M."/>
            <person name="Chong C.S."/>
        </authorList>
    </citation>
    <scope>NUCLEOTIDE SEQUENCE [LARGE SCALE GENOMIC DNA]</scope>
    <source>
        <strain evidence="2">D-24</strain>
    </source>
</reference>
<dbReference type="Proteomes" id="UP000070138">
    <property type="component" value="Unassembled WGS sequence"/>
</dbReference>
<evidence type="ECO:0000313" key="2">
    <source>
        <dbReference type="Proteomes" id="UP000070138"/>
    </source>
</evidence>
<accession>A0A137RH71</accession>
<dbReference type="AlphaFoldDB" id="A0A137RH71"/>
<keyword evidence="2" id="KW-1185">Reference proteome</keyword>
<reference evidence="1 2" key="2">
    <citation type="journal article" date="2016" name="Int. J. Syst. Evol. Microbiol.">
        <title>Vitellibacter aquimaris sp. nov., a marine bacterium isolated from seawater.</title>
        <authorList>
            <person name="Thevarajoo S."/>
            <person name="Selvaratnam C."/>
            <person name="Goh K.M."/>
            <person name="Hong K.W."/>
            <person name="Chan X.Y."/>
            <person name="Chan K.G."/>
            <person name="Chong C.S."/>
        </authorList>
    </citation>
    <scope>NUCLEOTIDE SEQUENCE [LARGE SCALE GENOMIC DNA]</scope>
    <source>
        <strain evidence="1 2">D-24</strain>
    </source>
</reference>
<sequence length="72" mass="8292">MPTINFSSDIFDFDSESVSEDCPKDWKVINAVKVIIKIVLMIFFDLISQNGVLIHFFSVKTFSEIIIPCEIY</sequence>
<organism evidence="1 2">
    <name type="scientific">Aequorivita aquimaris</name>
    <dbReference type="NCBI Taxonomy" id="1548749"/>
    <lineage>
        <taxon>Bacteria</taxon>
        <taxon>Pseudomonadati</taxon>
        <taxon>Bacteroidota</taxon>
        <taxon>Flavobacteriia</taxon>
        <taxon>Flavobacteriales</taxon>
        <taxon>Flavobacteriaceae</taxon>
        <taxon>Aequorivita</taxon>
    </lineage>
</organism>